<feature type="compositionally biased region" description="Pro residues" evidence="3">
    <location>
        <begin position="128"/>
        <end position="166"/>
    </location>
</feature>
<evidence type="ECO:0000256" key="1">
    <source>
        <dbReference type="ARBA" id="ARBA00006484"/>
    </source>
</evidence>
<dbReference type="AlphaFoldDB" id="A0A8C2SPF1"/>
<dbReference type="PROSITE" id="PS00061">
    <property type="entry name" value="ADH_SHORT"/>
    <property type="match status" value="1"/>
</dbReference>
<dbReference type="NCBIfam" id="NF005559">
    <property type="entry name" value="PRK07231.1"/>
    <property type="match status" value="1"/>
</dbReference>
<reference evidence="4" key="2">
    <citation type="submission" date="2025-08" db="UniProtKB">
        <authorList>
            <consortium name="Ensembl"/>
        </authorList>
    </citation>
    <scope>IDENTIFICATION</scope>
</reference>
<accession>A0A8C2SPF1</accession>
<dbReference type="Ensembl" id="ENSCJPT00005000219.1">
    <property type="protein sequence ID" value="ENSCJPP00005000099.1"/>
    <property type="gene ID" value="ENSCJPG00005000168.1"/>
</dbReference>
<dbReference type="GeneTree" id="ENSGT00940000164342"/>
<dbReference type="GO" id="GO:0004090">
    <property type="term" value="F:carbonyl reductase (NADPH) activity"/>
    <property type="evidence" value="ECO:0007669"/>
    <property type="project" value="TreeGrafter"/>
</dbReference>
<evidence type="ECO:0000256" key="3">
    <source>
        <dbReference type="SAM" id="MobiDB-lite"/>
    </source>
</evidence>
<evidence type="ECO:0000313" key="4">
    <source>
        <dbReference type="Ensembl" id="ENSCJPP00005000099.1"/>
    </source>
</evidence>
<dbReference type="InterPro" id="IPR020904">
    <property type="entry name" value="Sc_DH/Rdtase_CS"/>
</dbReference>
<name>A0A8C2SPF1_COTJA</name>
<protein>
    <submittedName>
        <fullName evidence="4">Dehydrogenase/reductase SDR family member 4-like</fullName>
    </submittedName>
</protein>
<feature type="compositionally biased region" description="Pro residues" evidence="3">
    <location>
        <begin position="67"/>
        <end position="82"/>
    </location>
</feature>
<organism evidence="4 5">
    <name type="scientific">Coturnix japonica</name>
    <name type="common">Japanese quail</name>
    <name type="synonym">Coturnix coturnix japonica</name>
    <dbReference type="NCBI Taxonomy" id="93934"/>
    <lineage>
        <taxon>Eukaryota</taxon>
        <taxon>Metazoa</taxon>
        <taxon>Chordata</taxon>
        <taxon>Craniata</taxon>
        <taxon>Vertebrata</taxon>
        <taxon>Euteleostomi</taxon>
        <taxon>Archelosauria</taxon>
        <taxon>Archosauria</taxon>
        <taxon>Dinosauria</taxon>
        <taxon>Saurischia</taxon>
        <taxon>Theropoda</taxon>
        <taxon>Coelurosauria</taxon>
        <taxon>Aves</taxon>
        <taxon>Neognathae</taxon>
        <taxon>Galloanserae</taxon>
        <taxon>Galliformes</taxon>
        <taxon>Phasianidae</taxon>
        <taxon>Perdicinae</taxon>
        <taxon>Coturnix</taxon>
    </lineage>
</organism>
<reference evidence="4" key="1">
    <citation type="submission" date="2015-11" db="EMBL/GenBank/DDBJ databases">
        <authorList>
            <consortium name="International Coturnix japonica Genome Analysis Consortium"/>
            <person name="Warren W."/>
            <person name="Burt D.W."/>
            <person name="Antin P.B."/>
            <person name="Lanford R."/>
            <person name="Gros J."/>
            <person name="Wilson R.K."/>
        </authorList>
    </citation>
    <scope>NUCLEOTIDE SEQUENCE [LARGE SCALE GENOMIC DNA]</scope>
</reference>
<dbReference type="InterPro" id="IPR036291">
    <property type="entry name" value="NAD(P)-bd_dom_sf"/>
</dbReference>
<comment type="similarity">
    <text evidence="1">Belongs to the short-chain dehydrogenases/reductases (SDR) family.</text>
</comment>
<feature type="region of interest" description="Disordered" evidence="3">
    <location>
        <begin position="1"/>
        <end position="106"/>
    </location>
</feature>
<dbReference type="PRINTS" id="PR00081">
    <property type="entry name" value="GDHRDH"/>
</dbReference>
<dbReference type="PANTHER" id="PTHR43943">
    <property type="entry name" value="DEHYDROGENASE/REDUCTASE (SDR FAMILY) MEMBER 4"/>
    <property type="match status" value="1"/>
</dbReference>
<feature type="compositionally biased region" description="Pro residues" evidence="3">
    <location>
        <begin position="91"/>
        <end position="101"/>
    </location>
</feature>
<keyword evidence="2" id="KW-0560">Oxidoreductase</keyword>
<sequence>MEGSGVIGRRAPVPCSSRDTSPAGGAMPRPTGAEPSRSTPEVPERSRKRPKDPECSPALPGALRRSPAPPVPLPNNPLPLPSNPLSLPNNPQYPPVPPAPPVQLTRDTRCPNTALYDLSPPIPLLAPITPSSPPIPSPFPAAPPPCRPPPSSLPTPPALPAPPPVGQRPRGAVGRCGAMWGAMGRAGLRALSGGGAPNSGRTLEGKVALVTAATDGIGLAVAQRLGAAGARVLLSSRRQHNVDAAVQKLRAQGLEVSGVVCHVGQPRDRQRLVQTALDTYGAIDILVSNAAVNPVMGSTLEVEEAAWEKIFQVNVTAAAMLVKLVVPHMEKRGGGAVVLVTSVAGFMPFPALGPYSVSKTALLGLVKVLAPELRARGVRINAVAPGLIQTRFSAALWENEATKEQLMSAMGIDRLGTPSDVAEVVSFLCSPAASYVVGETMVVAGGTPSRL</sequence>
<dbReference type="SUPFAM" id="SSF51735">
    <property type="entry name" value="NAD(P)-binding Rossmann-fold domains"/>
    <property type="match status" value="1"/>
</dbReference>
<evidence type="ECO:0000256" key="2">
    <source>
        <dbReference type="ARBA" id="ARBA00023002"/>
    </source>
</evidence>
<proteinExistence type="inferred from homology"/>
<gene>
    <name evidence="4" type="primary">LOC107305688</name>
</gene>
<dbReference type="InterPro" id="IPR002347">
    <property type="entry name" value="SDR_fam"/>
</dbReference>
<dbReference type="FunFam" id="3.40.50.720:FF:000084">
    <property type="entry name" value="Short-chain dehydrogenase reductase"/>
    <property type="match status" value="1"/>
</dbReference>
<keyword evidence="5" id="KW-1185">Reference proteome</keyword>
<dbReference type="Pfam" id="PF13561">
    <property type="entry name" value="adh_short_C2"/>
    <property type="match status" value="1"/>
</dbReference>
<dbReference type="PRINTS" id="PR00080">
    <property type="entry name" value="SDRFAMILY"/>
</dbReference>
<feature type="region of interest" description="Disordered" evidence="3">
    <location>
        <begin position="128"/>
        <end position="172"/>
    </location>
</feature>
<dbReference type="Gene3D" id="3.40.50.720">
    <property type="entry name" value="NAD(P)-binding Rossmann-like Domain"/>
    <property type="match status" value="1"/>
</dbReference>
<reference evidence="4" key="3">
    <citation type="submission" date="2025-09" db="UniProtKB">
        <authorList>
            <consortium name="Ensembl"/>
        </authorList>
    </citation>
    <scope>IDENTIFICATION</scope>
</reference>
<evidence type="ECO:0000313" key="5">
    <source>
        <dbReference type="Proteomes" id="UP000694412"/>
    </source>
</evidence>
<dbReference type="Proteomes" id="UP000694412">
    <property type="component" value="Chromosome 1"/>
</dbReference>
<dbReference type="PANTHER" id="PTHR43943:SF2">
    <property type="entry name" value="DEHYDROGENASE_REDUCTASE 4"/>
    <property type="match status" value="1"/>
</dbReference>